<sequence>VAIYSLTASDGDSAPRGIDFLLDPNRLNVAISRAQCLSIVVGSPELATGISNSISNVQRLNRLCSVIANGQSKEI</sequence>
<comment type="caution">
    <text evidence="1">The sequence shown here is derived from an EMBL/GenBank/DDBJ whole genome shotgun (WGS) entry which is preliminary data.</text>
</comment>
<evidence type="ECO:0000313" key="1">
    <source>
        <dbReference type="EMBL" id="PSI00370.1"/>
    </source>
</evidence>
<protein>
    <recommendedName>
        <fullName evidence="3">DNA2/NAM7 helicase-like C-terminal domain-containing protein</fullName>
    </recommendedName>
</protein>
<name>A0A2P7EAY1_9SYNE</name>
<dbReference type="RefSeq" id="WP_133165300.1">
    <property type="nucleotide sequence ID" value="NZ_PXVC01000145.1"/>
</dbReference>
<feature type="non-terminal residue" evidence="1">
    <location>
        <position position="1"/>
    </location>
</feature>
<keyword evidence="2" id="KW-1185">Reference proteome</keyword>
<accession>A0A2P7EAY1</accession>
<proteinExistence type="predicted"/>
<dbReference type="AlphaFoldDB" id="A0A2P7EAY1"/>
<organism evidence="1 2">
    <name type="scientific">Synechococcus lacustris str. Tous</name>
    <dbReference type="NCBI Taxonomy" id="1910958"/>
    <lineage>
        <taxon>Bacteria</taxon>
        <taxon>Bacillati</taxon>
        <taxon>Cyanobacteriota</taxon>
        <taxon>Cyanophyceae</taxon>
        <taxon>Synechococcales</taxon>
        <taxon>Synechococcaceae</taxon>
        <taxon>Synechococcus</taxon>
    </lineage>
</organism>
<dbReference type="Gene3D" id="3.40.50.300">
    <property type="entry name" value="P-loop containing nucleotide triphosphate hydrolases"/>
    <property type="match status" value="1"/>
</dbReference>
<dbReference type="Proteomes" id="UP000240206">
    <property type="component" value="Unassembled WGS sequence"/>
</dbReference>
<evidence type="ECO:0008006" key="3">
    <source>
        <dbReference type="Google" id="ProtNLM"/>
    </source>
</evidence>
<gene>
    <name evidence="1" type="ORF">C7K08_13540</name>
</gene>
<reference evidence="2" key="1">
    <citation type="submission" date="2018-03" db="EMBL/GenBank/DDBJ databases">
        <title>Ecological and genomic features of two cosmopolitan and abundant freshwater picocyanobacteria.</title>
        <authorList>
            <person name="Cabello-Yeves P.J."/>
            <person name="Picazo A."/>
            <person name="Camacho A."/>
            <person name="Callieri C."/>
            <person name="Rosselli R."/>
            <person name="Roda-Garcia J."/>
            <person name="Coutinho F.H."/>
            <person name="Rodriguez-Valera F."/>
        </authorList>
    </citation>
    <scope>NUCLEOTIDE SEQUENCE [LARGE SCALE GENOMIC DNA]</scope>
    <source>
        <strain evidence="2">Tous</strain>
    </source>
</reference>
<evidence type="ECO:0000313" key="2">
    <source>
        <dbReference type="Proteomes" id="UP000240206"/>
    </source>
</evidence>
<dbReference type="InterPro" id="IPR027417">
    <property type="entry name" value="P-loop_NTPase"/>
</dbReference>
<dbReference type="EMBL" id="PXVC01000145">
    <property type="protein sequence ID" value="PSI00370.1"/>
    <property type="molecule type" value="Genomic_DNA"/>
</dbReference>